<dbReference type="InterPro" id="IPR027268">
    <property type="entry name" value="Peptidase_M4/M1_CTD_sf"/>
</dbReference>
<evidence type="ECO:0000256" key="1">
    <source>
        <dbReference type="ARBA" id="ARBA00000098"/>
    </source>
</evidence>
<organism evidence="15 16">
    <name type="scientific">Mucilaginibacter terrae</name>
    <dbReference type="NCBI Taxonomy" id="1955052"/>
    <lineage>
        <taxon>Bacteria</taxon>
        <taxon>Pseudomonadati</taxon>
        <taxon>Bacteroidota</taxon>
        <taxon>Sphingobacteriia</taxon>
        <taxon>Sphingobacteriales</taxon>
        <taxon>Sphingobacteriaceae</taxon>
        <taxon>Mucilaginibacter</taxon>
    </lineage>
</organism>
<feature type="signal peptide" evidence="12">
    <location>
        <begin position="1"/>
        <end position="25"/>
    </location>
</feature>
<dbReference type="Gene3D" id="1.25.10.10">
    <property type="entry name" value="Leucine-rich Repeat Variant"/>
    <property type="match status" value="1"/>
</dbReference>
<dbReference type="Pfam" id="PF01433">
    <property type="entry name" value="Peptidase_M1"/>
    <property type="match status" value="1"/>
</dbReference>
<keyword evidence="8" id="KW-0479">Metal-binding</keyword>
<dbReference type="Proteomes" id="UP001258315">
    <property type="component" value="Unassembled WGS sequence"/>
</dbReference>
<evidence type="ECO:0000256" key="4">
    <source>
        <dbReference type="ARBA" id="ARBA00012564"/>
    </source>
</evidence>
<dbReference type="RefSeq" id="WP_376717523.1">
    <property type="nucleotide sequence ID" value="NZ_JAVLVU010000001.1"/>
</dbReference>
<keyword evidence="9 15" id="KW-0378">Hydrolase</keyword>
<feature type="chain" id="PRO_5047179711" description="Aminopeptidase N" evidence="12">
    <location>
        <begin position="26"/>
        <end position="830"/>
    </location>
</feature>
<evidence type="ECO:0000256" key="3">
    <source>
        <dbReference type="ARBA" id="ARBA00010136"/>
    </source>
</evidence>
<dbReference type="Gene3D" id="1.10.390.10">
    <property type="entry name" value="Neutral Protease Domain 2"/>
    <property type="match status" value="1"/>
</dbReference>
<dbReference type="Pfam" id="PF13646">
    <property type="entry name" value="HEAT_2"/>
    <property type="match status" value="1"/>
</dbReference>
<keyword evidence="11" id="KW-0482">Metalloprotease</keyword>
<dbReference type="EMBL" id="JAVLVU010000001">
    <property type="protein sequence ID" value="MDT3402896.1"/>
    <property type="molecule type" value="Genomic_DNA"/>
</dbReference>
<evidence type="ECO:0000313" key="16">
    <source>
        <dbReference type="Proteomes" id="UP001258315"/>
    </source>
</evidence>
<accession>A0ABU3GTK3</accession>
<dbReference type="PRINTS" id="PR00756">
    <property type="entry name" value="ALADIPTASE"/>
</dbReference>
<dbReference type="InterPro" id="IPR014782">
    <property type="entry name" value="Peptidase_M1_dom"/>
</dbReference>
<dbReference type="InterPro" id="IPR050344">
    <property type="entry name" value="Peptidase_M1_aminopeptidases"/>
</dbReference>
<comment type="caution">
    <text evidence="15">The sequence shown here is derived from an EMBL/GenBank/DDBJ whole genome shotgun (WGS) entry which is preliminary data.</text>
</comment>
<keyword evidence="6 15" id="KW-0031">Aminopeptidase</keyword>
<dbReference type="InterPro" id="IPR042097">
    <property type="entry name" value="Aminopeptidase_N-like_N_sf"/>
</dbReference>
<evidence type="ECO:0000259" key="14">
    <source>
        <dbReference type="Pfam" id="PF17900"/>
    </source>
</evidence>
<proteinExistence type="inferred from homology"/>
<dbReference type="InterPro" id="IPR011989">
    <property type="entry name" value="ARM-like"/>
</dbReference>
<keyword evidence="16" id="KW-1185">Reference proteome</keyword>
<dbReference type="EC" id="3.4.11.2" evidence="4"/>
<reference evidence="16" key="1">
    <citation type="submission" date="2023-07" db="EMBL/GenBank/DDBJ databases">
        <title>Functional and genomic diversity of the sorghum phyllosphere microbiome.</title>
        <authorList>
            <person name="Shade A."/>
        </authorList>
    </citation>
    <scope>NUCLEOTIDE SEQUENCE [LARGE SCALE GENOMIC DNA]</scope>
    <source>
        <strain evidence="16">SORGH_AS_0422</strain>
    </source>
</reference>
<evidence type="ECO:0000256" key="5">
    <source>
        <dbReference type="ARBA" id="ARBA00015611"/>
    </source>
</evidence>
<evidence type="ECO:0000256" key="11">
    <source>
        <dbReference type="ARBA" id="ARBA00023049"/>
    </source>
</evidence>
<dbReference type="InterPro" id="IPR016024">
    <property type="entry name" value="ARM-type_fold"/>
</dbReference>
<dbReference type="SUPFAM" id="SSF63737">
    <property type="entry name" value="Leukotriene A4 hydrolase N-terminal domain"/>
    <property type="match status" value="1"/>
</dbReference>
<dbReference type="SUPFAM" id="SSF55486">
    <property type="entry name" value="Metalloproteases ('zincins'), catalytic domain"/>
    <property type="match status" value="1"/>
</dbReference>
<keyword evidence="7" id="KW-0645">Protease</keyword>
<evidence type="ECO:0000313" key="15">
    <source>
        <dbReference type="EMBL" id="MDT3402896.1"/>
    </source>
</evidence>
<dbReference type="CDD" id="cd09603">
    <property type="entry name" value="M1_APN_like"/>
    <property type="match status" value="1"/>
</dbReference>
<protein>
    <recommendedName>
        <fullName evidence="5">Aminopeptidase N</fullName>
        <ecNumber evidence="4">3.4.11.2</ecNumber>
    </recommendedName>
</protein>
<evidence type="ECO:0000256" key="9">
    <source>
        <dbReference type="ARBA" id="ARBA00022801"/>
    </source>
</evidence>
<feature type="domain" description="Aminopeptidase N-like N-terminal" evidence="14">
    <location>
        <begin position="52"/>
        <end position="241"/>
    </location>
</feature>
<keyword evidence="12" id="KW-0732">Signal</keyword>
<dbReference type="PANTHER" id="PTHR11533">
    <property type="entry name" value="PROTEASE M1 ZINC METALLOPROTEASE"/>
    <property type="match status" value="1"/>
</dbReference>
<comment type="similarity">
    <text evidence="3">Belongs to the peptidase M1 family.</text>
</comment>
<gene>
    <name evidence="15" type="ORF">QE417_001968</name>
</gene>
<keyword evidence="10" id="KW-0862">Zinc</keyword>
<evidence type="ECO:0000256" key="7">
    <source>
        <dbReference type="ARBA" id="ARBA00022670"/>
    </source>
</evidence>
<evidence type="ECO:0000256" key="10">
    <source>
        <dbReference type="ARBA" id="ARBA00022833"/>
    </source>
</evidence>
<dbReference type="SUPFAM" id="SSF48371">
    <property type="entry name" value="ARM repeat"/>
    <property type="match status" value="1"/>
</dbReference>
<evidence type="ECO:0000256" key="2">
    <source>
        <dbReference type="ARBA" id="ARBA00001947"/>
    </source>
</evidence>
<evidence type="ECO:0000256" key="12">
    <source>
        <dbReference type="SAM" id="SignalP"/>
    </source>
</evidence>
<comment type="catalytic activity">
    <reaction evidence="1">
        <text>Release of an N-terminal amino acid, Xaa-|-Yaa- from a peptide, amide or arylamide. Xaa is preferably Ala, but may be most amino acids including Pro (slow action). When a terminal hydrophobic residue is followed by a prolyl residue, the two may be released as an intact Xaa-Pro dipeptide.</text>
        <dbReference type="EC" id="3.4.11.2"/>
    </reaction>
</comment>
<evidence type="ECO:0000256" key="6">
    <source>
        <dbReference type="ARBA" id="ARBA00022438"/>
    </source>
</evidence>
<dbReference type="Gene3D" id="2.60.40.1730">
    <property type="entry name" value="tricorn interacting facor f3 domain"/>
    <property type="match status" value="1"/>
</dbReference>
<dbReference type="Pfam" id="PF17900">
    <property type="entry name" value="Peptidase_M1_N"/>
    <property type="match status" value="1"/>
</dbReference>
<dbReference type="GO" id="GO:0016285">
    <property type="term" value="F:alanyl aminopeptidase activity"/>
    <property type="evidence" value="ECO:0007669"/>
    <property type="project" value="UniProtKB-EC"/>
</dbReference>
<dbReference type="InterPro" id="IPR001930">
    <property type="entry name" value="Peptidase_M1"/>
</dbReference>
<comment type="cofactor">
    <cofactor evidence="2">
        <name>Zn(2+)</name>
        <dbReference type="ChEBI" id="CHEBI:29105"/>
    </cofactor>
</comment>
<feature type="domain" description="Peptidase M1 membrane alanine aminopeptidase" evidence="13">
    <location>
        <begin position="280"/>
        <end position="489"/>
    </location>
</feature>
<evidence type="ECO:0000256" key="8">
    <source>
        <dbReference type="ARBA" id="ARBA00022723"/>
    </source>
</evidence>
<evidence type="ECO:0000259" key="13">
    <source>
        <dbReference type="Pfam" id="PF01433"/>
    </source>
</evidence>
<name>A0ABU3GTK3_9SPHI</name>
<sequence>MILNKPLAFALASFCFAAISMQALAQTEEKAAESANFKIYRATPEKVNDLIHTKLDVRFDYKKRFLYGKEWVTLKPHLYPTDTLRLDAKGMDIKTVAVVVNGKNTPLKFTYDSLSLAIKLDKVYRNTDKYTIYIDYTSKPDQLKAVGSAAISDAKGLYFINPDSAVKAKPVQIWTQGETESSSAWFPTIDKPNQKTTEEVYMTVPSKYVTLSNGKLISKKNNGNGTRTDYWKQDLPHSPYLFMMAVGDFKIYKDTWKGKEVSYYLEPKYAPYAKTIFGYTPEAIEFYSKTLGVDYPWAKYSQIVVRDYVSGAMENTSATLHGDYVQGTARQFLDRYYATSPGESTVVHELFHQWFGDYVTAESWSNLTVNESFADFSETLWAEYKHGKDEGDAHINSDRRQYLGSADAATKDLVRFHYNDKEDVFDVVTYQKGGSILYMLRNFLGNEAFYKGLNIYLKTNAFKNGEAQQLRLALEEASGKDLSWFFNQWYYNAGHPVLNITYNWDAKSKTQSVYLQQTQTDNAFILPMAVDIYTGGKKVRQMVWMRDKTDTLTFKLDAKPDLVNVDGDKMLLVKKTDNHTPEEFAYMAAHAPLYLDRYEALTWAEGQKSNNDIARQIITSALKDKYYGLRLKALKALKLTNEDVKKAAVPLLETMAKSDANNLVKAGAINALATLKSQSNVALFKQALTSQSYAVQAAALNGMSQLDPAGSLALAKGLEKDSEGELAQTILNTYATNGTDAEWPYVLNKFENADVQGKFSSMRNVAAYIGRLKSSEYAQQGIEQIRSTGVRYKQYGITPALIKVLEGIKAQRSADAASVKAIDAAIKDLQ</sequence>
<dbReference type="InterPro" id="IPR045357">
    <property type="entry name" value="Aminopeptidase_N-like_N"/>
</dbReference>
<dbReference type="PANTHER" id="PTHR11533:SF174">
    <property type="entry name" value="PUROMYCIN-SENSITIVE AMINOPEPTIDASE-RELATED"/>
    <property type="match status" value="1"/>
</dbReference>